<keyword evidence="1" id="KW-0812">Transmembrane</keyword>
<evidence type="ECO:0000313" key="2">
    <source>
        <dbReference type="EMBL" id="MFD1611978.1"/>
    </source>
</evidence>
<comment type="caution">
    <text evidence="2">The sequence shown here is derived from an EMBL/GenBank/DDBJ whole genome shotgun (WGS) entry which is preliminary data.</text>
</comment>
<dbReference type="InterPro" id="IPR032307">
    <property type="entry name" value="PepSY_TM-like_2"/>
</dbReference>
<feature type="transmembrane region" description="Helical" evidence="1">
    <location>
        <begin position="31"/>
        <end position="53"/>
    </location>
</feature>
<gene>
    <name evidence="2" type="ORF">ACFSCW_09210</name>
</gene>
<reference evidence="3" key="1">
    <citation type="journal article" date="2019" name="Int. J. Syst. Evol. Microbiol.">
        <title>The Global Catalogue of Microorganisms (GCM) 10K type strain sequencing project: providing services to taxonomists for standard genome sequencing and annotation.</title>
        <authorList>
            <consortium name="The Broad Institute Genomics Platform"/>
            <consortium name="The Broad Institute Genome Sequencing Center for Infectious Disease"/>
            <person name="Wu L."/>
            <person name="Ma J."/>
        </authorList>
    </citation>
    <scope>NUCLEOTIDE SEQUENCE [LARGE SCALE GENOMIC DNA]</scope>
    <source>
        <strain evidence="3">CGMCC 1.16275</strain>
    </source>
</reference>
<feature type="transmembrane region" description="Helical" evidence="1">
    <location>
        <begin position="200"/>
        <end position="221"/>
    </location>
</feature>
<dbReference type="EMBL" id="JBHUDY010000001">
    <property type="protein sequence ID" value="MFD1611978.1"/>
    <property type="molecule type" value="Genomic_DNA"/>
</dbReference>
<dbReference type="Proteomes" id="UP001597115">
    <property type="component" value="Unassembled WGS sequence"/>
</dbReference>
<evidence type="ECO:0000256" key="1">
    <source>
        <dbReference type="SAM" id="Phobius"/>
    </source>
</evidence>
<name>A0ABW4I2A0_9SPHN</name>
<evidence type="ECO:0000313" key="3">
    <source>
        <dbReference type="Proteomes" id="UP001597115"/>
    </source>
</evidence>
<sequence length="224" mass="23996">MYEAPRRRTGPLLFVPARWQRVAFLTWLKRVHAWTGLWGALLFLMMGSSGFLLNHRNLLKIDTAAPVEVSEMNVRVPAGIADADALGKWARHTLALPVEGKPPPPAPEGAKRFMGRALPEPVSWARVFNLADAKVTVSYVPGAPAAQVKREAMGFPAIIKNLHKGVGLGVAWVLLIDTIAGALVTMALTGFLLWSRLHGTRLLAGALVGGSLVWAAIATSAGMG</sequence>
<keyword evidence="1" id="KW-0472">Membrane</keyword>
<keyword evidence="1" id="KW-1133">Transmembrane helix</keyword>
<dbReference type="RefSeq" id="WP_380888563.1">
    <property type="nucleotide sequence ID" value="NZ_JBHUDY010000001.1"/>
</dbReference>
<dbReference type="PANTHER" id="PTHR40115">
    <property type="entry name" value="INNER MEMBRANE PROTEIN WITH PEPSY TM HELIX"/>
    <property type="match status" value="1"/>
</dbReference>
<accession>A0ABW4I2A0</accession>
<keyword evidence="3" id="KW-1185">Reference proteome</keyword>
<dbReference type="Pfam" id="PF16357">
    <property type="entry name" value="PepSY_TM_like_2"/>
    <property type="match status" value="1"/>
</dbReference>
<dbReference type="PANTHER" id="PTHR40115:SF1">
    <property type="entry name" value="INNER MEMBRANE PROTEIN WITH PEPSY TM HELIX"/>
    <property type="match status" value="1"/>
</dbReference>
<protein>
    <submittedName>
        <fullName evidence="2">PepSY-associated TM helix domain-containing protein</fullName>
    </submittedName>
</protein>
<feature type="transmembrane region" description="Helical" evidence="1">
    <location>
        <begin position="170"/>
        <end position="194"/>
    </location>
</feature>
<organism evidence="2 3">
    <name type="scientific">Sphingomonas tabacisoli</name>
    <dbReference type="NCBI Taxonomy" id="2249466"/>
    <lineage>
        <taxon>Bacteria</taxon>
        <taxon>Pseudomonadati</taxon>
        <taxon>Pseudomonadota</taxon>
        <taxon>Alphaproteobacteria</taxon>
        <taxon>Sphingomonadales</taxon>
        <taxon>Sphingomonadaceae</taxon>
        <taxon>Sphingomonas</taxon>
    </lineage>
</organism>
<proteinExistence type="predicted"/>